<keyword evidence="1" id="KW-0472">Membrane</keyword>
<protein>
    <submittedName>
        <fullName evidence="2">Uncharacterized protein</fullName>
    </submittedName>
</protein>
<keyword evidence="1" id="KW-1133">Transmembrane helix</keyword>
<reference evidence="2" key="2">
    <citation type="journal article" date="2015" name="Data Brief">
        <title>Shoot transcriptome of the giant reed, Arundo donax.</title>
        <authorList>
            <person name="Barrero R.A."/>
            <person name="Guerrero F.D."/>
            <person name="Moolhuijzen P."/>
            <person name="Goolsby J.A."/>
            <person name="Tidwell J."/>
            <person name="Bellgard S.E."/>
            <person name="Bellgard M.I."/>
        </authorList>
    </citation>
    <scope>NUCLEOTIDE SEQUENCE</scope>
    <source>
        <tissue evidence="2">Shoot tissue taken approximately 20 cm above the soil surface</tissue>
    </source>
</reference>
<accession>A0A0A9C5P6</accession>
<dbReference type="AlphaFoldDB" id="A0A0A9C5P6"/>
<evidence type="ECO:0000313" key="2">
    <source>
        <dbReference type="EMBL" id="JAD70901.1"/>
    </source>
</evidence>
<dbReference type="EMBL" id="GBRH01226994">
    <property type="protein sequence ID" value="JAD70901.1"/>
    <property type="molecule type" value="Transcribed_RNA"/>
</dbReference>
<feature type="transmembrane region" description="Helical" evidence="1">
    <location>
        <begin position="6"/>
        <end position="31"/>
    </location>
</feature>
<proteinExistence type="predicted"/>
<name>A0A0A9C5P6_ARUDO</name>
<reference evidence="2" key="1">
    <citation type="submission" date="2014-09" db="EMBL/GenBank/DDBJ databases">
        <authorList>
            <person name="Magalhaes I.L.F."/>
            <person name="Oliveira U."/>
            <person name="Santos F.R."/>
            <person name="Vidigal T.H.D.A."/>
            <person name="Brescovit A.D."/>
            <person name="Santos A.J."/>
        </authorList>
    </citation>
    <scope>NUCLEOTIDE SEQUENCE</scope>
    <source>
        <tissue evidence="2">Shoot tissue taken approximately 20 cm above the soil surface</tissue>
    </source>
</reference>
<keyword evidence="1" id="KW-0812">Transmembrane</keyword>
<organism evidence="2">
    <name type="scientific">Arundo donax</name>
    <name type="common">Giant reed</name>
    <name type="synonym">Donax arundinaceus</name>
    <dbReference type="NCBI Taxonomy" id="35708"/>
    <lineage>
        <taxon>Eukaryota</taxon>
        <taxon>Viridiplantae</taxon>
        <taxon>Streptophyta</taxon>
        <taxon>Embryophyta</taxon>
        <taxon>Tracheophyta</taxon>
        <taxon>Spermatophyta</taxon>
        <taxon>Magnoliopsida</taxon>
        <taxon>Liliopsida</taxon>
        <taxon>Poales</taxon>
        <taxon>Poaceae</taxon>
        <taxon>PACMAD clade</taxon>
        <taxon>Arundinoideae</taxon>
        <taxon>Arundineae</taxon>
        <taxon>Arundo</taxon>
    </lineage>
</organism>
<evidence type="ECO:0000256" key="1">
    <source>
        <dbReference type="SAM" id="Phobius"/>
    </source>
</evidence>
<sequence length="32" mass="3944">MKPFHILSFVYSFANFSYFYAFLSYCFSWCLL</sequence>